<dbReference type="InterPro" id="IPR004358">
    <property type="entry name" value="Sig_transdc_His_kin-like_C"/>
</dbReference>
<dbReference type="Gene3D" id="1.10.287.130">
    <property type="match status" value="1"/>
</dbReference>
<dbReference type="InterPro" id="IPR058245">
    <property type="entry name" value="NreC/VraR/RcsB-like_REC"/>
</dbReference>
<dbReference type="PROSITE" id="PS50110">
    <property type="entry name" value="RESPONSE_REGULATORY"/>
    <property type="match status" value="1"/>
</dbReference>
<evidence type="ECO:0000259" key="12">
    <source>
        <dbReference type="PROSITE" id="PS50113"/>
    </source>
</evidence>
<comment type="caution">
    <text evidence="13">The sequence shown here is derived from an EMBL/GenBank/DDBJ whole genome shotgun (WGS) entry which is preliminary data.</text>
</comment>
<evidence type="ECO:0000256" key="8">
    <source>
        <dbReference type="PROSITE-ProRule" id="PRU00169"/>
    </source>
</evidence>
<evidence type="ECO:0000313" key="13">
    <source>
        <dbReference type="EMBL" id="NYI99680.1"/>
    </source>
</evidence>
<dbReference type="InterPro" id="IPR001789">
    <property type="entry name" value="Sig_transdc_resp-reg_receiver"/>
</dbReference>
<dbReference type="InterPro" id="IPR005467">
    <property type="entry name" value="His_kinase_dom"/>
</dbReference>
<keyword evidence="7" id="KW-0902">Two-component regulatory system</keyword>
<evidence type="ECO:0000256" key="4">
    <source>
        <dbReference type="ARBA" id="ARBA00022553"/>
    </source>
</evidence>
<keyword evidence="4 8" id="KW-0597">Phosphoprotein</keyword>
<dbReference type="SMART" id="SM00086">
    <property type="entry name" value="PAC"/>
    <property type="match status" value="2"/>
</dbReference>
<dbReference type="AlphaFoldDB" id="A0A853BXJ0"/>
<dbReference type="SMART" id="SM00388">
    <property type="entry name" value="HisKA"/>
    <property type="match status" value="1"/>
</dbReference>
<dbReference type="Gene3D" id="3.30.450.20">
    <property type="entry name" value="PAS domain"/>
    <property type="match status" value="2"/>
</dbReference>
<dbReference type="InterPro" id="IPR036890">
    <property type="entry name" value="HATPase_C_sf"/>
</dbReference>
<feature type="modified residue" description="4-aspartylphosphate" evidence="8">
    <location>
        <position position="61"/>
    </location>
</feature>
<dbReference type="RefSeq" id="WP_179666299.1">
    <property type="nucleotide sequence ID" value="NZ_JACCFP010000001.1"/>
</dbReference>
<dbReference type="SUPFAM" id="SSF55874">
    <property type="entry name" value="ATPase domain of HSP90 chaperone/DNA topoisomerase II/histidine kinase"/>
    <property type="match status" value="1"/>
</dbReference>
<dbReference type="InterPro" id="IPR003594">
    <property type="entry name" value="HATPase_dom"/>
</dbReference>
<keyword evidence="5" id="KW-0808">Transferase</keyword>
<dbReference type="InterPro" id="IPR035965">
    <property type="entry name" value="PAS-like_dom_sf"/>
</dbReference>
<feature type="domain" description="PAC" evidence="12">
    <location>
        <begin position="226"/>
        <end position="279"/>
    </location>
</feature>
<evidence type="ECO:0000256" key="1">
    <source>
        <dbReference type="ARBA" id="ARBA00000085"/>
    </source>
</evidence>
<dbReference type="SMART" id="SM00387">
    <property type="entry name" value="HATPase_c"/>
    <property type="match status" value="1"/>
</dbReference>
<dbReference type="Pfam" id="PF13426">
    <property type="entry name" value="PAS_9"/>
    <property type="match status" value="1"/>
</dbReference>
<dbReference type="InterPro" id="IPR011006">
    <property type="entry name" value="CheY-like_superfamily"/>
</dbReference>
<dbReference type="PRINTS" id="PR00344">
    <property type="entry name" value="BCTRLSENSOR"/>
</dbReference>
<dbReference type="Pfam" id="PF02518">
    <property type="entry name" value="HATPase_c"/>
    <property type="match status" value="1"/>
</dbReference>
<dbReference type="Pfam" id="PF00512">
    <property type="entry name" value="HisKA"/>
    <property type="match status" value="1"/>
</dbReference>
<sequence>MGTDGERLPTIVIVDDAVEVRTLVRTRLRLSRRLAVVGEGSSGQEAIDLARHLRPDLMLLDVSMPGMDGLEALPEVREQSPDTRVVMYSGFDEQGLAERTLELGATAFFEKASSLEGLVDDLLGLLDGEAAVRRTPSASRPTAAAVEPVLREHLERFREVFEDAAIGMATMTLSGRLVRANASLGQLTGRNVGDLIATSYAELAGPDGHLFDDALQSIVRGDRDVVQFEHRVVGGAPGSRRRLVSTLSSVRDAARRPLYLFLQVQDVSAQRQAEEELRLSEQRFRLLVETVQDYAIFMLDTEGRIASWNAGAQRIKGWTADEIVGQHFRRFYPPEVQAARHPEHELELAVRDGRYEEEGWRVRKDGTMFWAQVTITAVRDGDGELVGFAKVTRDNTERRRMEEEQSHFLAVTAHELRAPVGVLAGSASLLDQNWSELPDLERGELLRAMASSAGRLQRLLNDLLTASRIRSSALELDAEPFDLATSIERIVRSAHRFDDAGDIVVDVAAGLTALGDADRFAQMVENLLGNALRHGAPPVTISAEPSDDHVDVAVTDAGNGVPDNMRSRLFERFATSSDGGTGLGLYIVRALARAQGGDATYRGDDGAFVVTLPLAEPAPTPAVVR</sequence>
<comment type="catalytic activity">
    <reaction evidence="1">
        <text>ATP + protein L-histidine = ADP + protein N-phospho-L-histidine.</text>
        <dbReference type="EC" id="2.7.13.3"/>
    </reaction>
</comment>
<dbReference type="EC" id="2.7.13.3" evidence="3"/>
<gene>
    <name evidence="13" type="ORF">HNR19_000379</name>
</gene>
<organism evidence="13 14">
    <name type="scientific">Nocardioides thalensis</name>
    <dbReference type="NCBI Taxonomy" id="1914755"/>
    <lineage>
        <taxon>Bacteria</taxon>
        <taxon>Bacillati</taxon>
        <taxon>Actinomycetota</taxon>
        <taxon>Actinomycetes</taxon>
        <taxon>Propionibacteriales</taxon>
        <taxon>Nocardioidaceae</taxon>
        <taxon>Nocardioides</taxon>
    </lineage>
</organism>
<evidence type="ECO:0000259" key="10">
    <source>
        <dbReference type="PROSITE" id="PS50110"/>
    </source>
</evidence>
<dbReference type="SMART" id="SM00448">
    <property type="entry name" value="REC"/>
    <property type="match status" value="1"/>
</dbReference>
<dbReference type="Proteomes" id="UP000530424">
    <property type="component" value="Unassembled WGS sequence"/>
</dbReference>
<dbReference type="GO" id="GO:0005886">
    <property type="term" value="C:plasma membrane"/>
    <property type="evidence" value="ECO:0007669"/>
    <property type="project" value="UniProtKB-SubCell"/>
</dbReference>
<dbReference type="InterPro" id="IPR013767">
    <property type="entry name" value="PAS_fold"/>
</dbReference>
<name>A0A853BXJ0_9ACTN</name>
<dbReference type="CDD" id="cd17535">
    <property type="entry name" value="REC_NarL-like"/>
    <property type="match status" value="1"/>
</dbReference>
<dbReference type="SMART" id="SM00091">
    <property type="entry name" value="PAS"/>
    <property type="match status" value="2"/>
</dbReference>
<keyword evidence="14" id="KW-1185">Reference proteome</keyword>
<reference evidence="13 14" key="1">
    <citation type="submission" date="2020-07" db="EMBL/GenBank/DDBJ databases">
        <title>Sequencing the genomes of 1000 actinobacteria strains.</title>
        <authorList>
            <person name="Klenk H.-P."/>
        </authorList>
    </citation>
    <scope>NUCLEOTIDE SEQUENCE [LARGE SCALE GENOMIC DNA]</scope>
    <source>
        <strain evidence="13 14">DSM 103833</strain>
    </source>
</reference>
<dbReference type="SUPFAM" id="SSF55785">
    <property type="entry name" value="PYP-like sensor domain (PAS domain)"/>
    <property type="match status" value="2"/>
</dbReference>
<evidence type="ECO:0000313" key="14">
    <source>
        <dbReference type="Proteomes" id="UP000530424"/>
    </source>
</evidence>
<dbReference type="InterPro" id="IPR003661">
    <property type="entry name" value="HisK_dim/P_dom"/>
</dbReference>
<dbReference type="PROSITE" id="PS50109">
    <property type="entry name" value="HIS_KIN"/>
    <property type="match status" value="1"/>
</dbReference>
<dbReference type="CDD" id="cd00130">
    <property type="entry name" value="PAS"/>
    <property type="match status" value="2"/>
</dbReference>
<dbReference type="InterPro" id="IPR036097">
    <property type="entry name" value="HisK_dim/P_sf"/>
</dbReference>
<feature type="domain" description="PAS" evidence="11">
    <location>
        <begin position="153"/>
        <end position="207"/>
    </location>
</feature>
<dbReference type="SUPFAM" id="SSF52172">
    <property type="entry name" value="CheY-like"/>
    <property type="match status" value="1"/>
</dbReference>
<evidence type="ECO:0000256" key="6">
    <source>
        <dbReference type="ARBA" id="ARBA00022777"/>
    </source>
</evidence>
<dbReference type="Gene3D" id="3.30.565.10">
    <property type="entry name" value="Histidine kinase-like ATPase, C-terminal domain"/>
    <property type="match status" value="1"/>
</dbReference>
<dbReference type="Pfam" id="PF00072">
    <property type="entry name" value="Response_reg"/>
    <property type="match status" value="1"/>
</dbReference>
<dbReference type="PANTHER" id="PTHR43047:SF72">
    <property type="entry name" value="OSMOSENSING HISTIDINE PROTEIN KINASE SLN1"/>
    <property type="match status" value="1"/>
</dbReference>
<dbReference type="InterPro" id="IPR001610">
    <property type="entry name" value="PAC"/>
</dbReference>
<dbReference type="EMBL" id="JACCFP010000001">
    <property type="protein sequence ID" value="NYI99680.1"/>
    <property type="molecule type" value="Genomic_DNA"/>
</dbReference>
<dbReference type="PROSITE" id="PS50113">
    <property type="entry name" value="PAC"/>
    <property type="match status" value="2"/>
</dbReference>
<feature type="domain" description="Histidine kinase" evidence="9">
    <location>
        <begin position="411"/>
        <end position="616"/>
    </location>
</feature>
<evidence type="ECO:0000259" key="9">
    <source>
        <dbReference type="PROSITE" id="PS50109"/>
    </source>
</evidence>
<dbReference type="CDD" id="cd00082">
    <property type="entry name" value="HisKA"/>
    <property type="match status" value="1"/>
</dbReference>
<dbReference type="InterPro" id="IPR000700">
    <property type="entry name" value="PAS-assoc_C"/>
</dbReference>
<dbReference type="PANTHER" id="PTHR43047">
    <property type="entry name" value="TWO-COMPONENT HISTIDINE PROTEIN KINASE"/>
    <property type="match status" value="1"/>
</dbReference>
<dbReference type="Gene3D" id="3.40.50.2300">
    <property type="match status" value="1"/>
</dbReference>
<evidence type="ECO:0000256" key="7">
    <source>
        <dbReference type="ARBA" id="ARBA00023012"/>
    </source>
</evidence>
<accession>A0A853BXJ0</accession>
<dbReference type="NCBIfam" id="TIGR00229">
    <property type="entry name" value="sensory_box"/>
    <property type="match status" value="2"/>
</dbReference>
<keyword evidence="6" id="KW-0418">Kinase</keyword>
<feature type="domain" description="PAC" evidence="12">
    <location>
        <begin position="355"/>
        <end position="407"/>
    </location>
</feature>
<comment type="subcellular location">
    <subcellularLocation>
        <location evidence="2">Cell membrane</location>
    </subcellularLocation>
</comment>
<dbReference type="InterPro" id="IPR000014">
    <property type="entry name" value="PAS"/>
</dbReference>
<feature type="domain" description="Response regulatory" evidence="10">
    <location>
        <begin position="10"/>
        <end position="126"/>
    </location>
</feature>
<dbReference type="GO" id="GO:0006355">
    <property type="term" value="P:regulation of DNA-templated transcription"/>
    <property type="evidence" value="ECO:0007669"/>
    <property type="project" value="InterPro"/>
</dbReference>
<evidence type="ECO:0000259" key="11">
    <source>
        <dbReference type="PROSITE" id="PS50112"/>
    </source>
</evidence>
<dbReference type="PROSITE" id="PS50112">
    <property type="entry name" value="PAS"/>
    <property type="match status" value="2"/>
</dbReference>
<evidence type="ECO:0000256" key="3">
    <source>
        <dbReference type="ARBA" id="ARBA00012438"/>
    </source>
</evidence>
<dbReference type="GO" id="GO:0009927">
    <property type="term" value="F:histidine phosphotransfer kinase activity"/>
    <property type="evidence" value="ECO:0007669"/>
    <property type="project" value="TreeGrafter"/>
</dbReference>
<dbReference type="GO" id="GO:0000155">
    <property type="term" value="F:phosphorelay sensor kinase activity"/>
    <property type="evidence" value="ECO:0007669"/>
    <property type="project" value="InterPro"/>
</dbReference>
<proteinExistence type="predicted"/>
<dbReference type="SUPFAM" id="SSF47384">
    <property type="entry name" value="Homodimeric domain of signal transducing histidine kinase"/>
    <property type="match status" value="1"/>
</dbReference>
<evidence type="ECO:0000256" key="2">
    <source>
        <dbReference type="ARBA" id="ARBA00004236"/>
    </source>
</evidence>
<dbReference type="Pfam" id="PF00989">
    <property type="entry name" value="PAS"/>
    <property type="match status" value="1"/>
</dbReference>
<feature type="domain" description="PAS" evidence="11">
    <location>
        <begin position="280"/>
        <end position="353"/>
    </location>
</feature>
<protein>
    <recommendedName>
        <fullName evidence="3">histidine kinase</fullName>
        <ecNumber evidence="3">2.7.13.3</ecNumber>
    </recommendedName>
</protein>
<evidence type="ECO:0000256" key="5">
    <source>
        <dbReference type="ARBA" id="ARBA00022679"/>
    </source>
</evidence>